<evidence type="ECO:0000313" key="7">
    <source>
        <dbReference type="Proteomes" id="UP001220324"/>
    </source>
</evidence>
<evidence type="ECO:0000313" key="6">
    <source>
        <dbReference type="EMBL" id="KAJ5525818.1"/>
    </source>
</evidence>
<dbReference type="InterPro" id="IPR020846">
    <property type="entry name" value="MFS_dom"/>
</dbReference>
<dbReference type="GO" id="GO:0022857">
    <property type="term" value="F:transmembrane transporter activity"/>
    <property type="evidence" value="ECO:0007669"/>
    <property type="project" value="InterPro"/>
</dbReference>
<comment type="subcellular location">
    <subcellularLocation>
        <location evidence="1">Membrane</location>
        <topology evidence="1">Multi-pass membrane protein</topology>
    </subcellularLocation>
</comment>
<comment type="caution">
    <text evidence="6">The sequence shown here is derived from an EMBL/GenBank/DDBJ whole genome shotgun (WGS) entry which is preliminary data.</text>
</comment>
<sequence>MSIRSEKRSPIMANPLAEPAGETEVSDAEKQIPEKPDAPPPPPNGGAIAWLQVAGAFFMFFNSWGVVNTFGVFQSYYEDVLLSNYSASSISWIGTVQGFLLFLVGVIVGPVFDRGYLKSLIIIGSFFVVFGMMMTSLSTEYYQVFLAHGISVGIGCAFLFLPSIAIVATYFTSRRALAMGITASGGSIGSVIYPIVFHKLIGPLGFGWTTRIIAFIALAGQIFAWAVMKRLLPPPKQARSLLDLGAFREPQFLVFCFALFFSFVGLYFPFFYLPSFFSSSLHASSNISFYIIAILNASSVFGRITPGLLADRIGSLNTIIPISLIASILSFSWIAIHNEAGAIVFACLYGYASGAIVSLPPTIIARLSPNMATVGTRMGMCFTFAGTGLLIGNPIAGALLDLESAVFWKAQIFTAVMVVTGSAFFMVLRLMKWREGEGWKI</sequence>
<comment type="similarity">
    <text evidence="2">Belongs to the major facilitator superfamily. Monocarboxylate porter (TC 2.A.1.13) family.</text>
</comment>
<protein>
    <recommendedName>
        <fullName evidence="5">Major facilitator superfamily (MFS) profile domain-containing protein</fullName>
    </recommendedName>
</protein>
<feature type="transmembrane region" description="Helical" evidence="4">
    <location>
        <begin position="177"/>
        <end position="196"/>
    </location>
</feature>
<evidence type="ECO:0000256" key="4">
    <source>
        <dbReference type="SAM" id="Phobius"/>
    </source>
</evidence>
<keyword evidence="7" id="KW-1185">Reference proteome</keyword>
<dbReference type="InterPro" id="IPR011701">
    <property type="entry name" value="MFS"/>
</dbReference>
<feature type="transmembrane region" description="Helical" evidence="4">
    <location>
        <begin position="119"/>
        <end position="139"/>
    </location>
</feature>
<dbReference type="Pfam" id="PF07690">
    <property type="entry name" value="MFS_1"/>
    <property type="match status" value="1"/>
</dbReference>
<dbReference type="PANTHER" id="PTHR11360">
    <property type="entry name" value="MONOCARBOXYLATE TRANSPORTER"/>
    <property type="match status" value="1"/>
</dbReference>
<dbReference type="InterPro" id="IPR050327">
    <property type="entry name" value="Proton-linked_MCT"/>
</dbReference>
<feature type="transmembrane region" description="Helical" evidence="4">
    <location>
        <begin position="48"/>
        <end position="70"/>
    </location>
</feature>
<dbReference type="PROSITE" id="PS50850">
    <property type="entry name" value="MFS"/>
    <property type="match status" value="1"/>
</dbReference>
<feature type="transmembrane region" description="Helical" evidence="4">
    <location>
        <begin position="145"/>
        <end position="170"/>
    </location>
</feature>
<accession>A0AAD6CMG0</accession>
<gene>
    <name evidence="6" type="ORF">N7494_012468</name>
</gene>
<feature type="compositionally biased region" description="Basic and acidic residues" evidence="3">
    <location>
        <begin position="27"/>
        <end position="37"/>
    </location>
</feature>
<keyword evidence="4" id="KW-0812">Transmembrane</keyword>
<organism evidence="6 7">
    <name type="scientific">Penicillium frequentans</name>
    <dbReference type="NCBI Taxonomy" id="3151616"/>
    <lineage>
        <taxon>Eukaryota</taxon>
        <taxon>Fungi</taxon>
        <taxon>Dikarya</taxon>
        <taxon>Ascomycota</taxon>
        <taxon>Pezizomycotina</taxon>
        <taxon>Eurotiomycetes</taxon>
        <taxon>Eurotiomycetidae</taxon>
        <taxon>Eurotiales</taxon>
        <taxon>Aspergillaceae</taxon>
        <taxon>Penicillium</taxon>
    </lineage>
</organism>
<name>A0AAD6CMG0_9EURO</name>
<feature type="transmembrane region" description="Helical" evidence="4">
    <location>
        <begin position="252"/>
        <end position="272"/>
    </location>
</feature>
<evidence type="ECO:0000259" key="5">
    <source>
        <dbReference type="PROSITE" id="PS50850"/>
    </source>
</evidence>
<feature type="transmembrane region" description="Helical" evidence="4">
    <location>
        <begin position="342"/>
        <end position="367"/>
    </location>
</feature>
<dbReference type="PANTHER" id="PTHR11360:SF234">
    <property type="entry name" value="MFS-TYPE TRANSPORTER DBAD-RELATED"/>
    <property type="match status" value="1"/>
</dbReference>
<reference evidence="6 7" key="1">
    <citation type="journal article" date="2023" name="IMA Fungus">
        <title>Comparative genomic study of the Penicillium genus elucidates a diverse pangenome and 15 lateral gene transfer events.</title>
        <authorList>
            <person name="Petersen C."/>
            <person name="Sorensen T."/>
            <person name="Nielsen M.R."/>
            <person name="Sondergaard T.E."/>
            <person name="Sorensen J.L."/>
            <person name="Fitzpatrick D.A."/>
            <person name="Frisvad J.C."/>
            <person name="Nielsen K.L."/>
        </authorList>
    </citation>
    <scope>NUCLEOTIDE SEQUENCE [LARGE SCALE GENOMIC DNA]</scope>
    <source>
        <strain evidence="6 7">IBT 35679</strain>
    </source>
</reference>
<feature type="transmembrane region" description="Helical" evidence="4">
    <location>
        <begin position="208"/>
        <end position="232"/>
    </location>
</feature>
<evidence type="ECO:0000256" key="1">
    <source>
        <dbReference type="ARBA" id="ARBA00004141"/>
    </source>
</evidence>
<feature type="transmembrane region" description="Helical" evidence="4">
    <location>
        <begin position="287"/>
        <end position="304"/>
    </location>
</feature>
<dbReference type="InterPro" id="IPR036259">
    <property type="entry name" value="MFS_trans_sf"/>
</dbReference>
<evidence type="ECO:0000256" key="3">
    <source>
        <dbReference type="SAM" id="MobiDB-lite"/>
    </source>
</evidence>
<feature type="transmembrane region" description="Helical" evidence="4">
    <location>
        <begin position="379"/>
        <end position="400"/>
    </location>
</feature>
<feature type="transmembrane region" description="Helical" evidence="4">
    <location>
        <begin position="316"/>
        <end position="336"/>
    </location>
</feature>
<feature type="transmembrane region" description="Helical" evidence="4">
    <location>
        <begin position="412"/>
        <end position="431"/>
    </location>
</feature>
<dbReference type="Gene3D" id="1.20.1250.20">
    <property type="entry name" value="MFS general substrate transporter like domains"/>
    <property type="match status" value="2"/>
</dbReference>
<keyword evidence="4" id="KW-0472">Membrane</keyword>
<dbReference type="EMBL" id="JAQIZZ010000008">
    <property type="protein sequence ID" value="KAJ5525818.1"/>
    <property type="molecule type" value="Genomic_DNA"/>
</dbReference>
<feature type="transmembrane region" description="Helical" evidence="4">
    <location>
        <begin position="90"/>
        <end position="112"/>
    </location>
</feature>
<keyword evidence="4" id="KW-1133">Transmembrane helix</keyword>
<dbReference type="SUPFAM" id="SSF103473">
    <property type="entry name" value="MFS general substrate transporter"/>
    <property type="match status" value="1"/>
</dbReference>
<feature type="domain" description="Major facilitator superfamily (MFS) profile" evidence="5">
    <location>
        <begin position="49"/>
        <end position="435"/>
    </location>
</feature>
<evidence type="ECO:0000256" key="2">
    <source>
        <dbReference type="ARBA" id="ARBA00006727"/>
    </source>
</evidence>
<dbReference type="AlphaFoldDB" id="A0AAD6CMG0"/>
<proteinExistence type="inferred from homology"/>
<dbReference type="Proteomes" id="UP001220324">
    <property type="component" value="Unassembled WGS sequence"/>
</dbReference>
<feature type="region of interest" description="Disordered" evidence="3">
    <location>
        <begin position="1"/>
        <end position="42"/>
    </location>
</feature>
<dbReference type="GO" id="GO:0016020">
    <property type="term" value="C:membrane"/>
    <property type="evidence" value="ECO:0007669"/>
    <property type="project" value="UniProtKB-SubCell"/>
</dbReference>